<keyword evidence="2" id="KW-1185">Reference proteome</keyword>
<dbReference type="RefSeq" id="XP_014147216.1">
    <property type="nucleotide sequence ID" value="XM_014291741.1"/>
</dbReference>
<organism evidence="1 2">
    <name type="scientific">Sphaeroforma arctica JP610</name>
    <dbReference type="NCBI Taxonomy" id="667725"/>
    <lineage>
        <taxon>Eukaryota</taxon>
        <taxon>Ichthyosporea</taxon>
        <taxon>Ichthyophonida</taxon>
        <taxon>Sphaeroforma</taxon>
    </lineage>
</organism>
<proteinExistence type="predicted"/>
<dbReference type="AlphaFoldDB" id="A0A0L0F9B1"/>
<dbReference type="GeneID" id="25914631"/>
<reference evidence="1 2" key="1">
    <citation type="submission" date="2011-02" db="EMBL/GenBank/DDBJ databases">
        <title>The Genome Sequence of Sphaeroforma arctica JP610.</title>
        <authorList>
            <consortium name="The Broad Institute Genome Sequencing Platform"/>
            <person name="Russ C."/>
            <person name="Cuomo C."/>
            <person name="Young S.K."/>
            <person name="Zeng Q."/>
            <person name="Gargeya S."/>
            <person name="Alvarado L."/>
            <person name="Berlin A."/>
            <person name="Chapman S.B."/>
            <person name="Chen Z."/>
            <person name="Freedman E."/>
            <person name="Gellesch M."/>
            <person name="Goldberg J."/>
            <person name="Griggs A."/>
            <person name="Gujja S."/>
            <person name="Heilman E."/>
            <person name="Heiman D."/>
            <person name="Howarth C."/>
            <person name="Mehta T."/>
            <person name="Neiman D."/>
            <person name="Pearson M."/>
            <person name="Roberts A."/>
            <person name="Saif S."/>
            <person name="Shea T."/>
            <person name="Shenoy N."/>
            <person name="Sisk P."/>
            <person name="Stolte C."/>
            <person name="Sykes S."/>
            <person name="White J."/>
            <person name="Yandava C."/>
            <person name="Burger G."/>
            <person name="Gray M.W."/>
            <person name="Holland P.W.H."/>
            <person name="King N."/>
            <person name="Lang F.B.F."/>
            <person name="Roger A.J."/>
            <person name="Ruiz-Trillo I."/>
            <person name="Haas B."/>
            <person name="Nusbaum C."/>
            <person name="Birren B."/>
        </authorList>
    </citation>
    <scope>NUCLEOTIDE SEQUENCE [LARGE SCALE GENOMIC DNA]</scope>
    <source>
        <strain evidence="1 2">JP610</strain>
    </source>
</reference>
<dbReference type="Proteomes" id="UP000054560">
    <property type="component" value="Unassembled WGS sequence"/>
</dbReference>
<name>A0A0L0F9B1_9EUKA</name>
<protein>
    <submittedName>
        <fullName evidence="1">Uncharacterized protein</fullName>
    </submittedName>
</protein>
<gene>
    <name evidence="1" type="ORF">SARC_14127</name>
</gene>
<evidence type="ECO:0000313" key="2">
    <source>
        <dbReference type="Proteomes" id="UP000054560"/>
    </source>
</evidence>
<evidence type="ECO:0000313" key="1">
    <source>
        <dbReference type="EMBL" id="KNC73314.1"/>
    </source>
</evidence>
<accession>A0A0L0F9B1</accession>
<sequence length="347" mass="35975">MCDEDADTAFETELVCVAVVIAKGNATVYAKGFDEGSNGAIEEGFVRAETLGIGGTGGDVAVVGYMGFGLSPHVFLIFKAGAAFKEANSLCMTTVALFKFPFKIDLPFGADGREGAGLVADGKFVHFSSGTCDARLREGTCVKETNVDGGLESCRDGDGMSLKTEDGDTSIEPVGSGDKVLSAVWLAAEKQHESGPPSSFRFDRKQPDHAALVAFEFGGTAWEVFPGEVAVEALGGDLVVVLSIEHVDVNGTEDLCDVLVEECGVELIVVAVGKRWRDGGIVGVGDGFNRTDGLMAKAGMMEVEVVRLEGIQMVATGRLVDDGDGGAIACDEALGKSIGGKGIGKGD</sequence>
<dbReference type="EMBL" id="KQ245789">
    <property type="protein sequence ID" value="KNC73314.1"/>
    <property type="molecule type" value="Genomic_DNA"/>
</dbReference>
<feature type="non-terminal residue" evidence="1">
    <location>
        <position position="347"/>
    </location>
</feature>